<sequence>MMGDVPVPTHLVGSVSQPDAESVFRVVAETLGASAPRIPDGEVGERFYWIQFQKSRFDATDGLVRVGPPGPLLRDLFDNRPVALADGVDASSIVLPPLGYAAAATESYRTFARLRDSGVIAPGTRFQVSLPTPAGVIGSFFADGSRAAMEPVYERAVLAELDAILDAVPHDDLAVQWDTALEFAYLEGVEMRGRRMLPWWGETHDDVLAGVVERAARYAAAVPGDVQVGWHLCYGDVEEHHFVQPTDARHLADVVTGLATAVGRRVDWVHLPVPIERDDAAYFAPLADAQLPAGATVFLGLVHHEDGLDGALRRAEAARTAVSGFGIATECGFGRGPAERTVPLLQLHADVAAALA</sequence>
<accession>A0A2M8WRA5</accession>
<dbReference type="AlphaFoldDB" id="A0A2M8WRA5"/>
<dbReference type="Gene3D" id="3.20.20.210">
    <property type="match status" value="1"/>
</dbReference>
<dbReference type="EMBL" id="PGTZ01000008">
    <property type="protein sequence ID" value="PJI93448.1"/>
    <property type="molecule type" value="Genomic_DNA"/>
</dbReference>
<protein>
    <recommendedName>
        <fullName evidence="3">Methionine synthase II (Cobalamin-independent)</fullName>
    </recommendedName>
</protein>
<keyword evidence="2" id="KW-1185">Reference proteome</keyword>
<dbReference type="SUPFAM" id="SSF51726">
    <property type="entry name" value="UROD/MetE-like"/>
    <property type="match status" value="1"/>
</dbReference>
<comment type="caution">
    <text evidence="1">The sequence shown here is derived from an EMBL/GenBank/DDBJ whole genome shotgun (WGS) entry which is preliminary data.</text>
</comment>
<dbReference type="Proteomes" id="UP000231586">
    <property type="component" value="Unassembled WGS sequence"/>
</dbReference>
<proteinExistence type="predicted"/>
<name>A0A2M8WRA5_9MICO</name>
<evidence type="ECO:0008006" key="3">
    <source>
        <dbReference type="Google" id="ProtNLM"/>
    </source>
</evidence>
<evidence type="ECO:0000313" key="2">
    <source>
        <dbReference type="Proteomes" id="UP000231586"/>
    </source>
</evidence>
<reference evidence="1 2" key="1">
    <citation type="submission" date="2017-11" db="EMBL/GenBank/DDBJ databases">
        <title>Genomic Encyclopedia of Archaeal and Bacterial Type Strains, Phase II (KMG-II): From Individual Species to Whole Genera.</title>
        <authorList>
            <person name="Goeker M."/>
        </authorList>
    </citation>
    <scope>NUCLEOTIDE SEQUENCE [LARGE SCALE GENOMIC DNA]</scope>
    <source>
        <strain evidence="1 2">DSM 22413</strain>
    </source>
</reference>
<organism evidence="1 2">
    <name type="scientific">Luteimicrobium subarcticum</name>
    <dbReference type="NCBI Taxonomy" id="620910"/>
    <lineage>
        <taxon>Bacteria</taxon>
        <taxon>Bacillati</taxon>
        <taxon>Actinomycetota</taxon>
        <taxon>Actinomycetes</taxon>
        <taxon>Micrococcales</taxon>
        <taxon>Luteimicrobium</taxon>
    </lineage>
</organism>
<evidence type="ECO:0000313" key="1">
    <source>
        <dbReference type="EMBL" id="PJI93448.1"/>
    </source>
</evidence>
<dbReference type="InterPro" id="IPR038071">
    <property type="entry name" value="UROD/MetE-like_sf"/>
</dbReference>
<gene>
    <name evidence="1" type="ORF">CLV34_2022</name>
</gene>